<protein>
    <recommendedName>
        <fullName evidence="1">Immunoglobulin I-set domain-containing protein</fullName>
    </recommendedName>
</protein>
<reference evidence="3" key="1">
    <citation type="submission" date="2021-01" db="EMBL/GenBank/DDBJ databases">
        <title>Caligus Genome Assembly.</title>
        <authorList>
            <person name="Gallardo-Escarate C."/>
        </authorList>
    </citation>
    <scope>NUCLEOTIDE SEQUENCE [LARGE SCALE GENOMIC DNA]</scope>
</reference>
<proteinExistence type="predicted"/>
<gene>
    <name evidence="2" type="ORF">FKW44_014622</name>
</gene>
<accession>A0A7T8K012</accession>
<name>A0A7T8K012_CALRO</name>
<dbReference type="InterPro" id="IPR036179">
    <property type="entry name" value="Ig-like_dom_sf"/>
</dbReference>
<dbReference type="EMBL" id="CP045898">
    <property type="protein sequence ID" value="QQP40541.1"/>
    <property type="molecule type" value="Genomic_DNA"/>
</dbReference>
<evidence type="ECO:0000313" key="2">
    <source>
        <dbReference type="EMBL" id="QQP40541.1"/>
    </source>
</evidence>
<organism evidence="2 3">
    <name type="scientific">Caligus rogercresseyi</name>
    <name type="common">Sea louse</name>
    <dbReference type="NCBI Taxonomy" id="217165"/>
    <lineage>
        <taxon>Eukaryota</taxon>
        <taxon>Metazoa</taxon>
        <taxon>Ecdysozoa</taxon>
        <taxon>Arthropoda</taxon>
        <taxon>Crustacea</taxon>
        <taxon>Multicrustacea</taxon>
        <taxon>Hexanauplia</taxon>
        <taxon>Copepoda</taxon>
        <taxon>Siphonostomatoida</taxon>
        <taxon>Caligidae</taxon>
        <taxon>Caligus</taxon>
    </lineage>
</organism>
<sequence length="59" mass="6757">MRYDTRTILSLHGELVTQSNRYAIINKEEGSYDLFITNVIDSDAGTYICQINSEPMKNL</sequence>
<dbReference type="InterPro" id="IPR013098">
    <property type="entry name" value="Ig_I-set"/>
</dbReference>
<keyword evidence="3" id="KW-1185">Reference proteome</keyword>
<dbReference type="OrthoDB" id="6337970at2759"/>
<evidence type="ECO:0000313" key="3">
    <source>
        <dbReference type="Proteomes" id="UP000595437"/>
    </source>
</evidence>
<evidence type="ECO:0000259" key="1">
    <source>
        <dbReference type="Pfam" id="PF07679"/>
    </source>
</evidence>
<dbReference type="InterPro" id="IPR013783">
    <property type="entry name" value="Ig-like_fold"/>
</dbReference>
<dbReference type="Pfam" id="PF07679">
    <property type="entry name" value="I-set"/>
    <property type="match status" value="1"/>
</dbReference>
<dbReference type="Gene3D" id="2.60.40.10">
    <property type="entry name" value="Immunoglobulins"/>
    <property type="match status" value="1"/>
</dbReference>
<dbReference type="Proteomes" id="UP000595437">
    <property type="component" value="Chromosome 9"/>
</dbReference>
<feature type="domain" description="Immunoglobulin I-set" evidence="1">
    <location>
        <begin position="13"/>
        <end position="53"/>
    </location>
</feature>
<dbReference type="AlphaFoldDB" id="A0A7T8K012"/>
<feature type="non-terminal residue" evidence="2">
    <location>
        <position position="59"/>
    </location>
</feature>
<dbReference type="SUPFAM" id="SSF48726">
    <property type="entry name" value="Immunoglobulin"/>
    <property type="match status" value="1"/>
</dbReference>